<dbReference type="AlphaFoldDB" id="A0A183EMT7"/>
<name>A0A183EMT7_9BILA</name>
<dbReference type="EMBL" id="UYRT01094697">
    <property type="protein sequence ID" value="VDN39766.1"/>
    <property type="molecule type" value="Genomic_DNA"/>
</dbReference>
<gene>
    <name evidence="1" type="ORF">GPUH_LOCUS22281</name>
</gene>
<reference evidence="1 2" key="2">
    <citation type="submission" date="2018-11" db="EMBL/GenBank/DDBJ databases">
        <authorList>
            <consortium name="Pathogen Informatics"/>
        </authorList>
    </citation>
    <scope>NUCLEOTIDE SEQUENCE [LARGE SCALE GENOMIC DNA]</scope>
</reference>
<evidence type="ECO:0000313" key="1">
    <source>
        <dbReference type="EMBL" id="VDN39766.1"/>
    </source>
</evidence>
<evidence type="ECO:0000313" key="2">
    <source>
        <dbReference type="Proteomes" id="UP000271098"/>
    </source>
</evidence>
<dbReference type="Proteomes" id="UP000271098">
    <property type="component" value="Unassembled WGS sequence"/>
</dbReference>
<sequence>MDHQEEQQQHHQQRLSTLALTALLLAIVHGVLTVRDNTVFSDYPGAEAVAEERYSVLRLRTDNLTQFMYVKKLFDSSTDLKVSSFFMHFYCQK</sequence>
<evidence type="ECO:0000313" key="3">
    <source>
        <dbReference type="WBParaSite" id="GPUH_0002230501-mRNA-1"/>
    </source>
</evidence>
<protein>
    <submittedName>
        <fullName evidence="3">Membrane magnesium transporter</fullName>
    </submittedName>
</protein>
<organism evidence="3">
    <name type="scientific">Gongylonema pulchrum</name>
    <dbReference type="NCBI Taxonomy" id="637853"/>
    <lineage>
        <taxon>Eukaryota</taxon>
        <taxon>Metazoa</taxon>
        <taxon>Ecdysozoa</taxon>
        <taxon>Nematoda</taxon>
        <taxon>Chromadorea</taxon>
        <taxon>Rhabditida</taxon>
        <taxon>Spirurina</taxon>
        <taxon>Spiruromorpha</taxon>
        <taxon>Spiruroidea</taxon>
        <taxon>Gongylonematidae</taxon>
        <taxon>Gongylonema</taxon>
    </lineage>
</organism>
<reference evidence="3" key="1">
    <citation type="submission" date="2016-06" db="UniProtKB">
        <authorList>
            <consortium name="WormBaseParasite"/>
        </authorList>
    </citation>
    <scope>IDENTIFICATION</scope>
</reference>
<dbReference type="WBParaSite" id="GPUH_0002230501-mRNA-1">
    <property type="protein sequence ID" value="GPUH_0002230501-mRNA-1"/>
    <property type="gene ID" value="GPUH_0002230501"/>
</dbReference>
<keyword evidence="2" id="KW-1185">Reference proteome</keyword>
<accession>A0A183EMT7</accession>
<proteinExistence type="predicted"/>